<evidence type="ECO:0000313" key="1">
    <source>
        <dbReference type="EMBL" id="SKA19224.1"/>
    </source>
</evidence>
<gene>
    <name evidence="1" type="ORF">SAMN04488132_11476</name>
</gene>
<keyword evidence="2" id="KW-1185">Reference proteome</keyword>
<name>A0A1T4RTA7_9BACT</name>
<proteinExistence type="predicted"/>
<evidence type="ECO:0000313" key="2">
    <source>
        <dbReference type="Proteomes" id="UP000190888"/>
    </source>
</evidence>
<accession>A0A1T4RTA7</accession>
<organism evidence="1 2">
    <name type="scientific">Sediminibacterium ginsengisoli</name>
    <dbReference type="NCBI Taxonomy" id="413434"/>
    <lineage>
        <taxon>Bacteria</taxon>
        <taxon>Pseudomonadati</taxon>
        <taxon>Bacteroidota</taxon>
        <taxon>Chitinophagia</taxon>
        <taxon>Chitinophagales</taxon>
        <taxon>Chitinophagaceae</taxon>
        <taxon>Sediminibacterium</taxon>
    </lineage>
</organism>
<dbReference type="EMBL" id="FUWH01000014">
    <property type="protein sequence ID" value="SKA19224.1"/>
    <property type="molecule type" value="Genomic_DNA"/>
</dbReference>
<dbReference type="AlphaFoldDB" id="A0A1T4RTA7"/>
<dbReference type="Proteomes" id="UP000190888">
    <property type="component" value="Unassembled WGS sequence"/>
</dbReference>
<reference evidence="1 2" key="1">
    <citation type="submission" date="2017-02" db="EMBL/GenBank/DDBJ databases">
        <authorList>
            <person name="Peterson S.W."/>
        </authorList>
    </citation>
    <scope>NUCLEOTIDE SEQUENCE [LARGE SCALE GENOMIC DNA]</scope>
    <source>
        <strain evidence="1 2">DSM 22335</strain>
    </source>
</reference>
<dbReference type="RefSeq" id="WP_176113052.1">
    <property type="nucleotide sequence ID" value="NZ_FUWH01000014.1"/>
</dbReference>
<sequence length="55" mass="6237">MKTNETQNGFGVGFIGIQYLAQKFNRSAQVILELFIDSDYSISRTAEHLEKLEAN</sequence>
<protein>
    <submittedName>
        <fullName evidence="1">Uncharacterized protein</fullName>
    </submittedName>
</protein>